<dbReference type="Pfam" id="PF00487">
    <property type="entry name" value="FA_desaturase"/>
    <property type="match status" value="1"/>
</dbReference>
<organism evidence="3 4">
    <name type="scientific">Massilia eurypsychrophila</name>
    <dbReference type="NCBI Taxonomy" id="1485217"/>
    <lineage>
        <taxon>Bacteria</taxon>
        <taxon>Pseudomonadati</taxon>
        <taxon>Pseudomonadota</taxon>
        <taxon>Betaproteobacteria</taxon>
        <taxon>Burkholderiales</taxon>
        <taxon>Oxalobacteraceae</taxon>
        <taxon>Telluria group</taxon>
        <taxon>Massilia</taxon>
    </lineage>
</organism>
<dbReference type="RefSeq" id="WP_099786444.1">
    <property type="nucleotide sequence ID" value="NZ_JBHLYV010000100.1"/>
</dbReference>
<sequence>MKTNALYYPAGAAESASGPLRPAVLADASALSSAAKREIMAMSGARPARFAAELALTWLSIAALIGIGVYFDHLAVTLVCAFLISTRQMVLALLLHEQVHRLGLRSKYADWIINVFAVYPLFVTTVEDYAKVHLSHHKYCFTKDDPDFIRKAGAEWTFPMKPRQLLGIVLRDVTGFNVIRLIRGKKAHGTAEFTRRNPTPKWVRIAFFATLAAVLTIVGGWTAFLIYWVLPIVTVTQVLVRWIAVAEHEYNIEDGSIHETTPLLQPNWWQRIVFPDLNFGLHVYHHMHPGVSFGNLPKVHAIYKREGLVDDSAIFYGQGAYLKYLVSAK</sequence>
<evidence type="ECO:0000313" key="3">
    <source>
        <dbReference type="EMBL" id="PIL46643.1"/>
    </source>
</evidence>
<feature type="domain" description="Fatty acid desaturase" evidence="2">
    <location>
        <begin position="75"/>
        <end position="305"/>
    </location>
</feature>
<name>A0A2G8TKS7_9BURK</name>
<keyword evidence="1" id="KW-0812">Transmembrane</keyword>
<dbReference type="InterPro" id="IPR005804">
    <property type="entry name" value="FA_desaturase_dom"/>
</dbReference>
<feature type="transmembrane region" description="Helical" evidence="1">
    <location>
        <begin position="50"/>
        <end position="70"/>
    </location>
</feature>
<dbReference type="EMBL" id="PDOC01000001">
    <property type="protein sequence ID" value="PIL46643.1"/>
    <property type="molecule type" value="Genomic_DNA"/>
</dbReference>
<dbReference type="OrthoDB" id="9800167at2"/>
<gene>
    <name evidence="3" type="ORF">CR105_00320</name>
</gene>
<keyword evidence="1" id="KW-0472">Membrane</keyword>
<protein>
    <submittedName>
        <fullName evidence="3">Fatty acid desaturase</fullName>
    </submittedName>
</protein>
<evidence type="ECO:0000259" key="2">
    <source>
        <dbReference type="Pfam" id="PF00487"/>
    </source>
</evidence>
<comment type="caution">
    <text evidence="3">The sequence shown here is derived from an EMBL/GenBank/DDBJ whole genome shotgun (WGS) entry which is preliminary data.</text>
</comment>
<keyword evidence="1" id="KW-1133">Transmembrane helix</keyword>
<dbReference type="Proteomes" id="UP000230390">
    <property type="component" value="Unassembled WGS sequence"/>
</dbReference>
<evidence type="ECO:0000313" key="4">
    <source>
        <dbReference type="Proteomes" id="UP000230390"/>
    </source>
</evidence>
<feature type="transmembrane region" description="Helical" evidence="1">
    <location>
        <begin position="205"/>
        <end position="230"/>
    </location>
</feature>
<feature type="transmembrane region" description="Helical" evidence="1">
    <location>
        <begin position="76"/>
        <end position="95"/>
    </location>
</feature>
<keyword evidence="4" id="KW-1185">Reference proteome</keyword>
<accession>A0A2G8TKS7</accession>
<reference evidence="3 4" key="1">
    <citation type="submission" date="2017-10" db="EMBL/GenBank/DDBJ databases">
        <title>Massilia psychrophilum sp. nov., a novel purple-pigmented bacterium isolated from Tianshan glacier, Xinjiang Municipality, China.</title>
        <authorList>
            <person name="Wang H."/>
        </authorList>
    </citation>
    <scope>NUCLEOTIDE SEQUENCE [LARGE SCALE GENOMIC DNA]</scope>
    <source>
        <strain evidence="3 4">JCM 30074</strain>
    </source>
</reference>
<proteinExistence type="predicted"/>
<evidence type="ECO:0000256" key="1">
    <source>
        <dbReference type="SAM" id="Phobius"/>
    </source>
</evidence>
<dbReference type="AlphaFoldDB" id="A0A2G8TKS7"/>
<dbReference type="GO" id="GO:0006629">
    <property type="term" value="P:lipid metabolic process"/>
    <property type="evidence" value="ECO:0007669"/>
    <property type="project" value="InterPro"/>
</dbReference>